<dbReference type="Proteomes" id="UP000005203">
    <property type="component" value="Linkage group LG11"/>
</dbReference>
<evidence type="ECO:0000256" key="1">
    <source>
        <dbReference type="SAM" id="MobiDB-lite"/>
    </source>
</evidence>
<name>A0A7M7LLT8_APIME</name>
<gene>
    <name evidence="4 5 6" type="primary">LOC100576552</name>
</gene>
<feature type="region of interest" description="Disordered" evidence="1">
    <location>
        <begin position="275"/>
        <end position="320"/>
    </location>
</feature>
<evidence type="ECO:0000313" key="6">
    <source>
        <dbReference type="RefSeq" id="XP_016770522.2"/>
    </source>
</evidence>
<accession>A0A8B7KQ68</accession>
<feature type="region of interest" description="Disordered" evidence="1">
    <location>
        <begin position="1"/>
        <end position="39"/>
    </location>
</feature>
<sequence>MSGSEKSIRPVRQLSLQPPAPRRQQVRRQRSAEDEKSLQICASPFARGKRGTCKLGSDRPKVRVAWKETRQKSEEEAGQVEVVARQIAGRSKSTSGRSRGFVGMEKSSILYSRLELAERLRLAWQNREKNKANINIFLARETLEERCDSEISGQATAPSSPARINDRIEIPLDDNYKMMEEEEKVVEKEQVNEQTSKNSNVDDVSIKKKQSSDSSNHRLTSLPSIKDFSSARQKRASFHSCANRAFLDPIRSATETRWSSEKNRATIEKEKNFLKQTIEDKGEKNNSPCESMEEISDNCVDDKNAQTRTSIEDNLQDDKTIRDRCDSRKISNDVQTLSSGDIVESKDDSTIDKCSRSSAKKTVENQKIEQKSRRTNSAPPQRSISASNNRVHVNIVIDSTRKSRNQKDQDATDCKCNTMEKIDTGVTKISSSRGVRSAPLKRRSRSAKRRFCGGGTPKNEEDGKSRNRSGTRGGKNSIDSRTMDIVTMVSLVSSADSDSDIENSFRDDKLIDELRSKLPTTSIIKPSINSALSSARRPIKSVSFQKDSFDEEEYNPSKEQQLSPKEEKRTTESWLAIIGNQRGATSSKEDTTVSWKTDVTGGGLTLPILALIHDIEEPLDVPLTDREKKCLAVPICDLHDKKRKLLKTRNTASRSGIERQITSMKIKRETQESPIIISRKINVPAQQSKTTVNNSIVNAKTTCMLRSKETLQHVQSIEPQFQTNKEKECWHLYKKMCDKGVCVSFDTVLRGMLTPTEYRLRQREVLQNL</sequence>
<keyword evidence="3" id="KW-1185">Reference proteome</keyword>
<dbReference type="RefSeq" id="XP_006557493.2">
    <property type="nucleotide sequence ID" value="XM_006557430.3"/>
</dbReference>
<feature type="region of interest" description="Disordered" evidence="1">
    <location>
        <begin position="547"/>
        <end position="569"/>
    </location>
</feature>
<accession>A0A7M7LLT8</accession>
<dbReference type="EnsemblMetazoa" id="XM_016915033">
    <property type="protein sequence ID" value="XP_016770522"/>
    <property type="gene ID" value="LOC100576552"/>
</dbReference>
<feature type="compositionally biased region" description="Basic residues" evidence="1">
    <location>
        <begin position="439"/>
        <end position="451"/>
    </location>
</feature>
<reference evidence="4 5" key="2">
    <citation type="submission" date="2025-04" db="UniProtKB">
        <authorList>
            <consortium name="RefSeq"/>
        </authorList>
    </citation>
    <scope>IDENTIFICATION</scope>
    <source>
        <strain evidence="4 5">DH4</strain>
        <tissue evidence="4 5">Whole body</tissue>
    </source>
</reference>
<organism evidence="2">
    <name type="scientific">Apis mellifera</name>
    <name type="common">Honeybee</name>
    <dbReference type="NCBI Taxonomy" id="7460"/>
    <lineage>
        <taxon>Eukaryota</taxon>
        <taxon>Metazoa</taxon>
        <taxon>Ecdysozoa</taxon>
        <taxon>Arthropoda</taxon>
        <taxon>Hexapoda</taxon>
        <taxon>Insecta</taxon>
        <taxon>Pterygota</taxon>
        <taxon>Neoptera</taxon>
        <taxon>Endopterygota</taxon>
        <taxon>Hymenoptera</taxon>
        <taxon>Apocrita</taxon>
        <taxon>Aculeata</taxon>
        <taxon>Apoidea</taxon>
        <taxon>Anthophila</taxon>
        <taxon>Apidae</taxon>
        <taxon>Apis</taxon>
    </lineage>
</organism>
<dbReference type="GeneID" id="100576552"/>
<proteinExistence type="predicted"/>
<evidence type="ECO:0000313" key="3">
    <source>
        <dbReference type="Proteomes" id="UP000005203"/>
    </source>
</evidence>
<feature type="region of interest" description="Disordered" evidence="1">
    <location>
        <begin position="340"/>
        <end position="392"/>
    </location>
</feature>
<dbReference type="OrthoDB" id="7663415at2759"/>
<evidence type="ECO:0000313" key="4">
    <source>
        <dbReference type="RefSeq" id="XP_006557492.2"/>
    </source>
</evidence>
<accession>A0A7M7M574</accession>
<dbReference type="RefSeq" id="XP_016770522.2">
    <property type="nucleotide sequence ID" value="XM_016915033.2"/>
</dbReference>
<feature type="compositionally biased region" description="Basic and acidic residues" evidence="1">
    <location>
        <begin position="275"/>
        <end position="284"/>
    </location>
</feature>
<feature type="compositionally biased region" description="Basic and acidic residues" evidence="1">
    <location>
        <begin position="343"/>
        <end position="372"/>
    </location>
</feature>
<dbReference type="RefSeq" id="XP_006557492.2">
    <property type="nucleotide sequence ID" value="XM_006557429.3"/>
</dbReference>
<reference evidence="2" key="1">
    <citation type="submission" date="2021-01" db="UniProtKB">
        <authorList>
            <consortium name="EnsemblMetazoa"/>
        </authorList>
    </citation>
    <scope>IDENTIFICATION</scope>
    <source>
        <strain evidence="2">DH4</strain>
    </source>
</reference>
<evidence type="ECO:0000313" key="2">
    <source>
        <dbReference type="EnsemblMetazoa" id="XP_006557492"/>
    </source>
</evidence>
<dbReference type="EnsemblMetazoa" id="XM_006557430">
    <property type="protein sequence ID" value="XP_006557493"/>
    <property type="gene ID" value="LOC100576552"/>
</dbReference>
<feature type="region of interest" description="Disordered" evidence="1">
    <location>
        <begin position="425"/>
        <end position="481"/>
    </location>
</feature>
<feature type="compositionally biased region" description="Polar residues" evidence="1">
    <location>
        <begin position="212"/>
        <end position="223"/>
    </location>
</feature>
<protein>
    <submittedName>
        <fullName evidence="4 5">Uncharacterized protein LOC100576552 isoform X1</fullName>
    </submittedName>
</protein>
<feature type="compositionally biased region" description="Polar residues" evidence="1">
    <location>
        <begin position="375"/>
        <end position="391"/>
    </location>
</feature>
<dbReference type="EnsemblMetazoa" id="XM_006557429">
    <property type="protein sequence ID" value="XP_006557492"/>
    <property type="gene ID" value="LOC100576552"/>
</dbReference>
<dbReference type="AlphaFoldDB" id="A0A7M7LLT8"/>
<evidence type="ECO:0000313" key="5">
    <source>
        <dbReference type="RefSeq" id="XP_006557493.2"/>
    </source>
</evidence>
<accession>A0A8B6YS47</accession>
<feature type="region of interest" description="Disordered" evidence="1">
    <location>
        <begin position="185"/>
        <end position="228"/>
    </location>
</feature>